<dbReference type="RefSeq" id="WP_257400843.1">
    <property type="nucleotide sequence ID" value="NZ_JANKIR010000009.1"/>
</dbReference>
<keyword evidence="1" id="KW-0472">Membrane</keyword>
<dbReference type="EMBL" id="UFUZ01000001">
    <property type="protein sequence ID" value="SUX27098.1"/>
    <property type="molecule type" value="Genomic_DNA"/>
</dbReference>
<evidence type="ECO:0000256" key="1">
    <source>
        <dbReference type="SAM" id="Phobius"/>
    </source>
</evidence>
<evidence type="ECO:0000313" key="2">
    <source>
        <dbReference type="EMBL" id="SUX27098.1"/>
    </source>
</evidence>
<accession>A0A381EJA9</accession>
<organism evidence="2 3">
    <name type="scientific">Campylobacter upsaliensis</name>
    <dbReference type="NCBI Taxonomy" id="28080"/>
    <lineage>
        <taxon>Bacteria</taxon>
        <taxon>Pseudomonadati</taxon>
        <taxon>Campylobacterota</taxon>
        <taxon>Epsilonproteobacteria</taxon>
        <taxon>Campylobacterales</taxon>
        <taxon>Campylobacteraceae</taxon>
        <taxon>Campylobacter</taxon>
    </lineage>
</organism>
<dbReference type="Proteomes" id="UP000254161">
    <property type="component" value="Unassembled WGS sequence"/>
</dbReference>
<reference evidence="2 3" key="1">
    <citation type="submission" date="2018-06" db="EMBL/GenBank/DDBJ databases">
        <authorList>
            <consortium name="Pathogen Informatics"/>
            <person name="Doyle S."/>
        </authorList>
    </citation>
    <scope>NUCLEOTIDE SEQUENCE [LARGE SCALE GENOMIC DNA]</scope>
    <source>
        <strain evidence="2 3">NCTC12264</strain>
    </source>
</reference>
<proteinExistence type="predicted"/>
<feature type="transmembrane region" description="Helical" evidence="1">
    <location>
        <begin position="17"/>
        <end position="35"/>
    </location>
</feature>
<evidence type="ECO:0000313" key="3">
    <source>
        <dbReference type="Proteomes" id="UP000254161"/>
    </source>
</evidence>
<sequence length="54" mass="6063">MLFGGVEPKSEKPGQKLAYFFIKLVLLLLIITGLIKTAKNLAGWNLSEGLYLRR</sequence>
<protein>
    <submittedName>
        <fullName evidence="2">Uncharacterized protein</fullName>
    </submittedName>
</protein>
<keyword evidence="1" id="KW-1133">Transmembrane helix</keyword>
<dbReference type="AlphaFoldDB" id="A0A381EJA9"/>
<name>A0A381EJA9_CAMUP</name>
<keyword evidence="1" id="KW-0812">Transmembrane</keyword>
<gene>
    <name evidence="2" type="ORF">NCTC12264_01342</name>
</gene>